<gene>
    <name evidence="1" type="ORF">GMJLKIPL_0455</name>
</gene>
<evidence type="ECO:0000313" key="1">
    <source>
        <dbReference type="EMBL" id="GJD98544.1"/>
    </source>
</evidence>
<dbReference type="RefSeq" id="WP_238233494.1">
    <property type="nucleotide sequence ID" value="NZ_BPQQ01000004.1"/>
</dbReference>
<reference evidence="1" key="2">
    <citation type="submission" date="2021-08" db="EMBL/GenBank/DDBJ databases">
        <authorList>
            <person name="Tani A."/>
            <person name="Ola A."/>
            <person name="Ogura Y."/>
            <person name="Katsura K."/>
            <person name="Hayashi T."/>
        </authorList>
    </citation>
    <scope>NUCLEOTIDE SEQUENCE</scope>
    <source>
        <strain evidence="1">DSM 17168</strain>
    </source>
</reference>
<evidence type="ECO:0008006" key="3">
    <source>
        <dbReference type="Google" id="ProtNLM"/>
    </source>
</evidence>
<dbReference type="Proteomes" id="UP001055153">
    <property type="component" value="Unassembled WGS sequence"/>
</dbReference>
<dbReference type="EMBL" id="BPQQ01000004">
    <property type="protein sequence ID" value="GJD98544.1"/>
    <property type="molecule type" value="Genomic_DNA"/>
</dbReference>
<comment type="caution">
    <text evidence="1">The sequence shown here is derived from an EMBL/GenBank/DDBJ whole genome shotgun (WGS) entry which is preliminary data.</text>
</comment>
<keyword evidence="2" id="KW-1185">Reference proteome</keyword>
<organism evidence="1 2">
    <name type="scientific">Methylobacterium isbiliense</name>
    <dbReference type="NCBI Taxonomy" id="315478"/>
    <lineage>
        <taxon>Bacteria</taxon>
        <taxon>Pseudomonadati</taxon>
        <taxon>Pseudomonadota</taxon>
        <taxon>Alphaproteobacteria</taxon>
        <taxon>Hyphomicrobiales</taxon>
        <taxon>Methylobacteriaceae</taxon>
        <taxon>Methylobacterium</taxon>
    </lineage>
</organism>
<proteinExistence type="predicted"/>
<evidence type="ECO:0000313" key="2">
    <source>
        <dbReference type="Proteomes" id="UP001055153"/>
    </source>
</evidence>
<name>A0ABQ4S628_9HYPH</name>
<accession>A0ABQ4S628</accession>
<protein>
    <recommendedName>
        <fullName evidence="3">Glyoxalase</fullName>
    </recommendedName>
</protein>
<reference evidence="1" key="1">
    <citation type="journal article" date="2021" name="Front. Microbiol.">
        <title>Comprehensive Comparative Genomics and Phenotyping of Methylobacterium Species.</title>
        <authorList>
            <person name="Alessa O."/>
            <person name="Ogura Y."/>
            <person name="Fujitani Y."/>
            <person name="Takami H."/>
            <person name="Hayashi T."/>
            <person name="Sahin N."/>
            <person name="Tani A."/>
        </authorList>
    </citation>
    <scope>NUCLEOTIDE SEQUENCE</scope>
    <source>
        <strain evidence="1">DSM 17168</strain>
    </source>
</reference>
<sequence>MTGRDIAMVIAAVDQVSVSTVPDVGGPWGAKFFLVMDPASGSLMAR</sequence>